<dbReference type="InterPro" id="IPR011990">
    <property type="entry name" value="TPR-like_helical_dom_sf"/>
</dbReference>
<dbReference type="PANTHER" id="PTHR46512:SF11">
    <property type="entry name" value="PEPTIDYLPROLYL ISOMERASE"/>
    <property type="match status" value="1"/>
</dbReference>
<dbReference type="InterPro" id="IPR013105">
    <property type="entry name" value="TPR_2"/>
</dbReference>
<keyword evidence="3 4" id="KW-0802">TPR repeat</keyword>
<dbReference type="Proteomes" id="UP000541444">
    <property type="component" value="Unassembled WGS sequence"/>
</dbReference>
<dbReference type="OrthoDB" id="72596at2759"/>
<dbReference type="EMBL" id="JACGCM010001659">
    <property type="protein sequence ID" value="KAF6151867.1"/>
    <property type="molecule type" value="Genomic_DNA"/>
</dbReference>
<name>A0A7J7MAG1_9MAGN</name>
<dbReference type="SUPFAM" id="SSF48452">
    <property type="entry name" value="TPR-like"/>
    <property type="match status" value="1"/>
</dbReference>
<feature type="repeat" description="TPR" evidence="4">
    <location>
        <begin position="14"/>
        <end position="47"/>
    </location>
</feature>
<dbReference type="PROSITE" id="PS50005">
    <property type="entry name" value="TPR"/>
    <property type="match status" value="1"/>
</dbReference>
<dbReference type="AlphaFoldDB" id="A0A7J7MAG1"/>
<comment type="caution">
    <text evidence="5">The sequence shown here is derived from an EMBL/GenBank/DDBJ whole genome shotgun (WGS) entry which is preliminary data.</text>
</comment>
<dbReference type="Gene3D" id="1.25.40.10">
    <property type="entry name" value="Tetratricopeptide repeat domain"/>
    <property type="match status" value="1"/>
</dbReference>
<dbReference type="PANTHER" id="PTHR46512">
    <property type="entry name" value="PEPTIDYLPROLYL ISOMERASE"/>
    <property type="match status" value="1"/>
</dbReference>
<organism evidence="5 6">
    <name type="scientific">Kingdonia uniflora</name>
    <dbReference type="NCBI Taxonomy" id="39325"/>
    <lineage>
        <taxon>Eukaryota</taxon>
        <taxon>Viridiplantae</taxon>
        <taxon>Streptophyta</taxon>
        <taxon>Embryophyta</taxon>
        <taxon>Tracheophyta</taxon>
        <taxon>Spermatophyta</taxon>
        <taxon>Magnoliopsida</taxon>
        <taxon>Ranunculales</taxon>
        <taxon>Circaeasteraceae</taxon>
        <taxon>Kingdonia</taxon>
    </lineage>
</organism>
<dbReference type="SMART" id="SM00028">
    <property type="entry name" value="TPR"/>
    <property type="match status" value="1"/>
</dbReference>
<proteinExistence type="predicted"/>
<accession>A0A7J7MAG1</accession>
<keyword evidence="2" id="KW-0677">Repeat</keyword>
<sequence>MEIIKVLELEPLNVKALYRRSQSYLKASELEKAEIDLKKALTIDPNNRIVKLEYSKLKEMQKEYAKCQAEVFGTMFSRAAHLEI</sequence>
<evidence type="ECO:0000256" key="1">
    <source>
        <dbReference type="ARBA" id="ARBA00022553"/>
    </source>
</evidence>
<dbReference type="InterPro" id="IPR050754">
    <property type="entry name" value="FKBP4/5/8-like"/>
</dbReference>
<gene>
    <name evidence="5" type="ORF">GIB67_010441</name>
</gene>
<dbReference type="Pfam" id="PF07719">
    <property type="entry name" value="TPR_2"/>
    <property type="match status" value="1"/>
</dbReference>
<evidence type="ECO:0000313" key="5">
    <source>
        <dbReference type="EMBL" id="KAF6151867.1"/>
    </source>
</evidence>
<protein>
    <submittedName>
        <fullName evidence="5">Uncharacterized protein</fullName>
    </submittedName>
</protein>
<evidence type="ECO:0000313" key="6">
    <source>
        <dbReference type="Proteomes" id="UP000541444"/>
    </source>
</evidence>
<evidence type="ECO:0000256" key="3">
    <source>
        <dbReference type="ARBA" id="ARBA00022803"/>
    </source>
</evidence>
<dbReference type="InterPro" id="IPR019734">
    <property type="entry name" value="TPR_rpt"/>
</dbReference>
<evidence type="ECO:0000256" key="2">
    <source>
        <dbReference type="ARBA" id="ARBA00022737"/>
    </source>
</evidence>
<keyword evidence="6" id="KW-1185">Reference proteome</keyword>
<evidence type="ECO:0000256" key="4">
    <source>
        <dbReference type="PROSITE-ProRule" id="PRU00339"/>
    </source>
</evidence>
<keyword evidence="1" id="KW-0597">Phosphoprotein</keyword>
<reference evidence="5 6" key="1">
    <citation type="journal article" date="2020" name="IScience">
        <title>Genome Sequencing of the Endangered Kingdonia uniflora (Circaeasteraceae, Ranunculales) Reveals Potential Mechanisms of Evolutionary Specialization.</title>
        <authorList>
            <person name="Sun Y."/>
            <person name="Deng T."/>
            <person name="Zhang A."/>
            <person name="Moore M.J."/>
            <person name="Landis J.B."/>
            <person name="Lin N."/>
            <person name="Zhang H."/>
            <person name="Zhang X."/>
            <person name="Huang J."/>
            <person name="Zhang X."/>
            <person name="Sun H."/>
            <person name="Wang H."/>
        </authorList>
    </citation>
    <scope>NUCLEOTIDE SEQUENCE [LARGE SCALE GENOMIC DNA]</scope>
    <source>
        <strain evidence="5">TB1705</strain>
        <tissue evidence="5">Leaf</tissue>
    </source>
</reference>